<dbReference type="GeneID" id="24805971"/>
<gene>
    <name evidence="5" type="ORF">MSLAZ_1239</name>
</gene>
<organism evidence="5 6">
    <name type="scientific">Methanosarcina lacustris Z-7289</name>
    <dbReference type="NCBI Taxonomy" id="1434111"/>
    <lineage>
        <taxon>Archaea</taxon>
        <taxon>Methanobacteriati</taxon>
        <taxon>Methanobacteriota</taxon>
        <taxon>Stenosarchaea group</taxon>
        <taxon>Methanomicrobia</taxon>
        <taxon>Methanosarcinales</taxon>
        <taxon>Methanosarcinaceae</taxon>
        <taxon>Methanosarcina</taxon>
    </lineage>
</organism>
<keyword evidence="3" id="KW-0833">Ubl conjugation pathway</keyword>
<dbReference type="Gene3D" id="2.160.20.10">
    <property type="entry name" value="Single-stranded right-handed beta-helix, Pectin lyase-like"/>
    <property type="match status" value="2"/>
</dbReference>
<dbReference type="SUPFAM" id="SSF51126">
    <property type="entry name" value="Pectin lyase-like"/>
    <property type="match status" value="2"/>
</dbReference>
<dbReference type="RefSeq" id="WP_048125436.1">
    <property type="nucleotide sequence ID" value="NZ_CP009515.1"/>
</dbReference>
<dbReference type="Pfam" id="PF05048">
    <property type="entry name" value="NosD"/>
    <property type="match status" value="2"/>
</dbReference>
<evidence type="ECO:0000256" key="2">
    <source>
        <dbReference type="ARBA" id="ARBA00022737"/>
    </source>
</evidence>
<accession>A0A0E3WTE9</accession>
<reference evidence="5 6" key="1">
    <citation type="submission" date="2014-07" db="EMBL/GenBank/DDBJ databases">
        <title>Methanogenic archaea and the global carbon cycle.</title>
        <authorList>
            <person name="Henriksen J.R."/>
            <person name="Luke J."/>
            <person name="Reinhart S."/>
            <person name="Benedict M.N."/>
            <person name="Youngblut N.D."/>
            <person name="Metcalf M.E."/>
            <person name="Whitaker R.J."/>
            <person name="Metcalf W.W."/>
        </authorList>
    </citation>
    <scope>NUCLEOTIDE SEQUENCE [LARGE SCALE GENOMIC DNA]</scope>
    <source>
        <strain evidence="5 6">Z-7289</strain>
    </source>
</reference>
<dbReference type="PANTHER" id="PTHR22990">
    <property type="entry name" value="F-BOX ONLY PROTEIN"/>
    <property type="match status" value="1"/>
</dbReference>
<dbReference type="InterPro" id="IPR012334">
    <property type="entry name" value="Pectin_lyas_fold"/>
</dbReference>
<keyword evidence="6" id="KW-1185">Reference proteome</keyword>
<dbReference type="InterPro" id="IPR006633">
    <property type="entry name" value="Carb-bd_sugar_hydrolysis-dom"/>
</dbReference>
<evidence type="ECO:0000256" key="3">
    <source>
        <dbReference type="ARBA" id="ARBA00022786"/>
    </source>
</evidence>
<dbReference type="KEGG" id="mls:MSLAZ_1239"/>
<dbReference type="EMBL" id="CP009515">
    <property type="protein sequence ID" value="AKB74500.1"/>
    <property type="molecule type" value="Genomic_DNA"/>
</dbReference>
<dbReference type="PANTHER" id="PTHR22990:SF15">
    <property type="entry name" value="F-BOX ONLY PROTEIN 10"/>
    <property type="match status" value="1"/>
</dbReference>
<proteinExistence type="predicted"/>
<name>A0A0E3WTE9_9EURY</name>
<dbReference type="SMART" id="SM00722">
    <property type="entry name" value="CASH"/>
    <property type="match status" value="2"/>
</dbReference>
<dbReference type="InterPro" id="IPR051550">
    <property type="entry name" value="SCF-Subunits/Alg-Epimerases"/>
</dbReference>
<protein>
    <submittedName>
        <fullName evidence="5">Cell surface protein</fullName>
    </submittedName>
</protein>
<dbReference type="PATRIC" id="fig|1434111.4.peg.1608"/>
<sequence length="524" mass="56737">MKTFRKIFLAIIALAVMGLAGGTAAADTLTVDADGGTDFTSIQEAVDSAKEGDTILVMPGKYVENVHIGKPLNIISGVEAPEEIVVEAADRRDHVFHIRADNVNISGFTLQGAKYEDNLLAGIYLDNVQKSTIQGNILLDNYYGIYLKKSRENLLNRNVASNNKYGILLCVSSGENILSMNRISDNYYGVDLENACNNNILTGNTVYSNRENGVMVISSSCTDINNNNISLNPKTGLKLDNSRGNSISNNSVSESERGIFIVLSGDNRVTGNSVNSNNLCGLQLGGNAERNTIEENSFVKNKDGIFIAYSARYNTVANNIVLNNNKGIYLIGHSDYNEIQENIVCSNSLGFCMESCKENVLSGNIVTNNTDRGILLTESFDNFIYNNYFNNANNVAEDKTNIWNTTKTAGKNIAGGLYLGGNCWASPEENGFSQICQDAEGDGICDSSYQIGDFDSDELALVYSPIADSLIQNKLTISEIAENESKAKGVSIEKEAAEKSPLGSVYPVGVFLIAFLISGGKRNK</sequence>
<dbReference type="InterPro" id="IPR006626">
    <property type="entry name" value="PbH1"/>
</dbReference>
<dbReference type="InterPro" id="IPR022441">
    <property type="entry name" value="Para_beta_helix_rpt-2"/>
</dbReference>
<dbReference type="SMART" id="SM00710">
    <property type="entry name" value="PbH1"/>
    <property type="match status" value="12"/>
</dbReference>
<comment type="pathway">
    <text evidence="1">Protein modification; protein ubiquitination.</text>
</comment>
<evidence type="ECO:0000256" key="1">
    <source>
        <dbReference type="ARBA" id="ARBA00004906"/>
    </source>
</evidence>
<keyword evidence="2" id="KW-0677">Repeat</keyword>
<dbReference type="HOGENOM" id="CLU_426782_0_0_2"/>
<evidence type="ECO:0000259" key="4">
    <source>
        <dbReference type="SMART" id="SM00722"/>
    </source>
</evidence>
<feature type="domain" description="Carbohydrate-binding/sugar hydrolysis" evidence="4">
    <location>
        <begin position="200"/>
        <end position="331"/>
    </location>
</feature>
<dbReference type="InterPro" id="IPR011050">
    <property type="entry name" value="Pectin_lyase_fold/virulence"/>
</dbReference>
<feature type="domain" description="Carbohydrate-binding/sugar hydrolysis" evidence="4">
    <location>
        <begin position="57"/>
        <end position="193"/>
    </location>
</feature>
<dbReference type="OrthoDB" id="36243at2157"/>
<evidence type="ECO:0000313" key="5">
    <source>
        <dbReference type="EMBL" id="AKB74500.1"/>
    </source>
</evidence>
<dbReference type="Proteomes" id="UP000033072">
    <property type="component" value="Chromosome"/>
</dbReference>
<dbReference type="NCBIfam" id="TIGR03804">
    <property type="entry name" value="para_beta_helix"/>
    <property type="match status" value="10"/>
</dbReference>
<dbReference type="AlphaFoldDB" id="A0A0E3WTE9"/>
<dbReference type="STRING" id="1434111.MSLAZ_1239"/>
<dbReference type="InterPro" id="IPR007742">
    <property type="entry name" value="NosD_dom"/>
</dbReference>
<evidence type="ECO:0000313" key="6">
    <source>
        <dbReference type="Proteomes" id="UP000033072"/>
    </source>
</evidence>